<dbReference type="InterPro" id="IPR013762">
    <property type="entry name" value="Integrase-like_cat_sf"/>
</dbReference>
<evidence type="ECO:0000256" key="1">
    <source>
        <dbReference type="ARBA" id="ARBA00022908"/>
    </source>
</evidence>
<evidence type="ECO:0000313" key="5">
    <source>
        <dbReference type="Proteomes" id="UP001557465"/>
    </source>
</evidence>
<dbReference type="InterPro" id="IPR011010">
    <property type="entry name" value="DNA_brk_join_enz"/>
</dbReference>
<dbReference type="Gene3D" id="1.10.443.10">
    <property type="entry name" value="Intergrase catalytic core"/>
    <property type="match status" value="1"/>
</dbReference>
<dbReference type="CDD" id="cd00796">
    <property type="entry name" value="INT_Rci_Hp1_C"/>
    <property type="match status" value="1"/>
</dbReference>
<feature type="domain" description="Tyr recombinase" evidence="3">
    <location>
        <begin position="166"/>
        <end position="353"/>
    </location>
</feature>
<dbReference type="PANTHER" id="PTHR30349:SF88">
    <property type="entry name" value="BLL1584 PROTEIN"/>
    <property type="match status" value="1"/>
</dbReference>
<sequence>MAERNARAPYLTWPKGKDCWQIRSGGQYKSTGTKDRREADLRLSEFIIAQASAPMKRSKNLKATLAEALDIYDAERQKKNPTTWRKKWQYVSAIVRRHGGKFYLSALTLQWGEWYETERRFEGVGDATIRQEMQLILSAFRLARSSTHRLTDLPDPEFDLPPASEPRDCWINRAEADRLIDACELEHIEIFVRIALATAARHEAILELRWRDVDLERGVIDFRDARRNDEVKVDERGRKTMPRRKPRASCRVEGVLLDRLIDAKGRSASEFVIEFGGKGIGSIKRAFRGAVKSAGLNPSEVTPHTLRHSVITWLMRDGQNVEDVAAFAGHKDSRMILKVYGHHHPDFQKSISGSLARSK</sequence>
<dbReference type="Pfam" id="PF00589">
    <property type="entry name" value="Phage_integrase"/>
    <property type="match status" value="1"/>
</dbReference>
<evidence type="ECO:0000313" key="4">
    <source>
        <dbReference type="EMBL" id="MEX1662160.1"/>
    </source>
</evidence>
<name>A0ABV3TKQ5_9RHOB</name>
<organism evidence="4 5">
    <name type="scientific">Thioclava arctica</name>
    <dbReference type="NCBI Taxonomy" id="3238301"/>
    <lineage>
        <taxon>Bacteria</taxon>
        <taxon>Pseudomonadati</taxon>
        <taxon>Pseudomonadota</taxon>
        <taxon>Alphaproteobacteria</taxon>
        <taxon>Rhodobacterales</taxon>
        <taxon>Paracoccaceae</taxon>
        <taxon>Thioclava</taxon>
    </lineage>
</organism>
<dbReference type="PROSITE" id="PS51898">
    <property type="entry name" value="TYR_RECOMBINASE"/>
    <property type="match status" value="1"/>
</dbReference>
<dbReference type="InterPro" id="IPR050090">
    <property type="entry name" value="Tyrosine_recombinase_XerCD"/>
</dbReference>
<evidence type="ECO:0000256" key="2">
    <source>
        <dbReference type="ARBA" id="ARBA00023172"/>
    </source>
</evidence>
<dbReference type="RefSeq" id="WP_368392011.1">
    <property type="nucleotide sequence ID" value="NZ_JBFRYC010000005.1"/>
</dbReference>
<comment type="caution">
    <text evidence="4">The sequence shown here is derived from an EMBL/GenBank/DDBJ whole genome shotgun (WGS) entry which is preliminary data.</text>
</comment>
<reference evidence="4 5" key="1">
    <citation type="journal article" date="2011" name="Int. J. Syst. Evol. Microbiol.">
        <title>Zhongshania antarctica gen. nov., sp. nov. and Zhongshania guokunii sp. nov., gammaproteobacteria respectively isolated from coastal attached (fast) ice and surface seawater of the Antarctic.</title>
        <authorList>
            <person name="Li H.J."/>
            <person name="Zhang X.Y."/>
            <person name="Chen C.X."/>
            <person name="Zhang Y.J."/>
            <person name="Gao Z.M."/>
            <person name="Yu Y."/>
            <person name="Chen X.L."/>
            <person name="Chen B."/>
            <person name="Zhang Y.Z."/>
        </authorList>
    </citation>
    <scope>NUCLEOTIDE SEQUENCE [LARGE SCALE GENOMIC DNA]</scope>
    <source>
        <strain evidence="4 5">15-R06ZXC-3</strain>
    </source>
</reference>
<dbReference type="EMBL" id="JBFRYC010000005">
    <property type="protein sequence ID" value="MEX1662160.1"/>
    <property type="molecule type" value="Genomic_DNA"/>
</dbReference>
<keyword evidence="1" id="KW-0229">DNA integration</keyword>
<keyword evidence="5" id="KW-1185">Reference proteome</keyword>
<keyword evidence="2" id="KW-0233">DNA recombination</keyword>
<dbReference type="PANTHER" id="PTHR30349">
    <property type="entry name" value="PHAGE INTEGRASE-RELATED"/>
    <property type="match status" value="1"/>
</dbReference>
<proteinExistence type="predicted"/>
<accession>A0ABV3TKQ5</accession>
<protein>
    <submittedName>
        <fullName evidence="4">Tyrosine-type recombinase/integrase</fullName>
    </submittedName>
</protein>
<evidence type="ECO:0000259" key="3">
    <source>
        <dbReference type="PROSITE" id="PS51898"/>
    </source>
</evidence>
<dbReference type="Proteomes" id="UP001557465">
    <property type="component" value="Unassembled WGS sequence"/>
</dbReference>
<dbReference type="SUPFAM" id="SSF56349">
    <property type="entry name" value="DNA breaking-rejoining enzymes"/>
    <property type="match status" value="1"/>
</dbReference>
<dbReference type="InterPro" id="IPR002104">
    <property type="entry name" value="Integrase_catalytic"/>
</dbReference>
<gene>
    <name evidence="4" type="ORF">AB4874_10945</name>
</gene>